<proteinExistence type="inferred from homology"/>
<dbReference type="PROSITE" id="PS50801">
    <property type="entry name" value="STAS"/>
    <property type="match status" value="1"/>
</dbReference>
<sequence length="122" mass="13271">MPASQHGSEMDIRVERQDHCTVLHVTGDLDFHGTPLFYTRVDGVGTAGSPCMVLELSGVRFCDSAGLGALVYAFNRMKAANGRLVLVAVPQSLRRRLRISGLESHFAFRDTVQEVLPEAGSV</sequence>
<keyword evidence="5" id="KW-1185">Reference proteome</keyword>
<evidence type="ECO:0000313" key="5">
    <source>
        <dbReference type="Proteomes" id="UP000655287"/>
    </source>
</evidence>
<dbReference type="GO" id="GO:0043856">
    <property type="term" value="F:anti-sigma factor antagonist activity"/>
    <property type="evidence" value="ECO:0007669"/>
    <property type="project" value="InterPro"/>
</dbReference>
<name>A0A919V4R8_9ACTN</name>
<organism evidence="4 5">
    <name type="scientific">Sphaerisporangium rufum</name>
    <dbReference type="NCBI Taxonomy" id="1381558"/>
    <lineage>
        <taxon>Bacteria</taxon>
        <taxon>Bacillati</taxon>
        <taxon>Actinomycetota</taxon>
        <taxon>Actinomycetes</taxon>
        <taxon>Streptosporangiales</taxon>
        <taxon>Streptosporangiaceae</taxon>
        <taxon>Sphaerisporangium</taxon>
    </lineage>
</organism>
<dbReference type="Gene3D" id="3.30.750.24">
    <property type="entry name" value="STAS domain"/>
    <property type="match status" value="1"/>
</dbReference>
<dbReference type="AlphaFoldDB" id="A0A919V4R8"/>
<dbReference type="Proteomes" id="UP000655287">
    <property type="component" value="Unassembled WGS sequence"/>
</dbReference>
<comment type="caution">
    <text evidence="4">The sequence shown here is derived from an EMBL/GenBank/DDBJ whole genome shotgun (WGS) entry which is preliminary data.</text>
</comment>
<dbReference type="SUPFAM" id="SSF52091">
    <property type="entry name" value="SpoIIaa-like"/>
    <property type="match status" value="1"/>
</dbReference>
<evidence type="ECO:0000256" key="2">
    <source>
        <dbReference type="RuleBase" id="RU003749"/>
    </source>
</evidence>
<evidence type="ECO:0000313" key="4">
    <source>
        <dbReference type="EMBL" id="GII81493.1"/>
    </source>
</evidence>
<comment type="similarity">
    <text evidence="1 2">Belongs to the anti-sigma-factor antagonist family.</text>
</comment>
<dbReference type="EMBL" id="BOOU01000100">
    <property type="protein sequence ID" value="GII81493.1"/>
    <property type="molecule type" value="Genomic_DNA"/>
</dbReference>
<dbReference type="CDD" id="cd07043">
    <property type="entry name" value="STAS_anti-anti-sigma_factors"/>
    <property type="match status" value="1"/>
</dbReference>
<accession>A0A919V4R8</accession>
<evidence type="ECO:0000259" key="3">
    <source>
        <dbReference type="PROSITE" id="PS50801"/>
    </source>
</evidence>
<feature type="domain" description="STAS" evidence="3">
    <location>
        <begin position="10"/>
        <end position="119"/>
    </location>
</feature>
<dbReference type="PANTHER" id="PTHR33495">
    <property type="entry name" value="ANTI-SIGMA FACTOR ANTAGONIST TM_1081-RELATED-RELATED"/>
    <property type="match status" value="1"/>
</dbReference>
<dbReference type="Pfam" id="PF01740">
    <property type="entry name" value="STAS"/>
    <property type="match status" value="1"/>
</dbReference>
<evidence type="ECO:0000256" key="1">
    <source>
        <dbReference type="ARBA" id="ARBA00009013"/>
    </source>
</evidence>
<dbReference type="InterPro" id="IPR036513">
    <property type="entry name" value="STAS_dom_sf"/>
</dbReference>
<dbReference type="NCBIfam" id="TIGR00377">
    <property type="entry name" value="ant_ant_sig"/>
    <property type="match status" value="1"/>
</dbReference>
<dbReference type="InterPro" id="IPR002645">
    <property type="entry name" value="STAS_dom"/>
</dbReference>
<reference evidence="4" key="1">
    <citation type="submission" date="2021-01" db="EMBL/GenBank/DDBJ databases">
        <title>Whole genome shotgun sequence of Sphaerisporangium rufum NBRC 109079.</title>
        <authorList>
            <person name="Komaki H."/>
            <person name="Tamura T."/>
        </authorList>
    </citation>
    <scope>NUCLEOTIDE SEQUENCE</scope>
    <source>
        <strain evidence="4">NBRC 109079</strain>
    </source>
</reference>
<gene>
    <name evidence="4" type="ORF">Sru01_64750</name>
</gene>
<protein>
    <recommendedName>
        <fullName evidence="2">Anti-sigma factor antagonist</fullName>
    </recommendedName>
</protein>
<dbReference type="InterPro" id="IPR003658">
    <property type="entry name" value="Anti-sigma_ant"/>
</dbReference>